<evidence type="ECO:0000256" key="4">
    <source>
        <dbReference type="ARBA" id="ARBA00023163"/>
    </source>
</evidence>
<keyword evidence="4" id="KW-0804">Transcription</keyword>
<dbReference type="EMBL" id="JAGFBR010000010">
    <property type="protein sequence ID" value="KAH0460237.1"/>
    <property type="molecule type" value="Genomic_DNA"/>
</dbReference>
<dbReference type="PANTHER" id="PTHR31072:SF93">
    <property type="entry name" value="TRANSCRIPTION FACTOR TCP24"/>
    <property type="match status" value="1"/>
</dbReference>
<feature type="domain" description="R" evidence="8">
    <location>
        <begin position="196"/>
        <end position="213"/>
    </location>
</feature>
<evidence type="ECO:0000313" key="10">
    <source>
        <dbReference type="Proteomes" id="UP000775213"/>
    </source>
</evidence>
<dbReference type="InterPro" id="IPR017888">
    <property type="entry name" value="CYC/TB1_R_domain"/>
</dbReference>
<dbReference type="Pfam" id="PF03634">
    <property type="entry name" value="TCP"/>
    <property type="match status" value="1"/>
</dbReference>
<feature type="domain" description="TCP" evidence="7">
    <location>
        <begin position="77"/>
        <end position="135"/>
    </location>
</feature>
<comment type="subcellular location">
    <subcellularLocation>
        <location evidence="1">Nucleus</location>
    </subcellularLocation>
</comment>
<keyword evidence="2" id="KW-0805">Transcription regulation</keyword>
<comment type="caution">
    <text evidence="9">The sequence shown here is derived from an EMBL/GenBank/DDBJ whole genome shotgun (WGS) entry which is preliminary data.</text>
</comment>
<evidence type="ECO:0000256" key="5">
    <source>
        <dbReference type="ARBA" id="ARBA00023242"/>
    </source>
</evidence>
<dbReference type="GO" id="GO:0003700">
    <property type="term" value="F:DNA-binding transcription factor activity"/>
    <property type="evidence" value="ECO:0007669"/>
    <property type="project" value="InterPro"/>
</dbReference>
<evidence type="ECO:0000256" key="2">
    <source>
        <dbReference type="ARBA" id="ARBA00023015"/>
    </source>
</evidence>
<accession>A0AAV7GW72</accession>
<feature type="region of interest" description="Disordered" evidence="6">
    <location>
        <begin position="145"/>
        <end position="164"/>
    </location>
</feature>
<evidence type="ECO:0000256" key="1">
    <source>
        <dbReference type="ARBA" id="ARBA00004123"/>
    </source>
</evidence>
<dbReference type="PROSITE" id="PS51369">
    <property type="entry name" value="TCP"/>
    <property type="match status" value="1"/>
</dbReference>
<dbReference type="InterPro" id="IPR017887">
    <property type="entry name" value="TF_TCP_subgr"/>
</dbReference>
<evidence type="ECO:0000259" key="8">
    <source>
        <dbReference type="PROSITE" id="PS51370"/>
    </source>
</evidence>
<evidence type="ECO:0000313" key="9">
    <source>
        <dbReference type="EMBL" id="KAH0460237.1"/>
    </source>
</evidence>
<feature type="compositionally biased region" description="Basic residues" evidence="6">
    <location>
        <begin position="71"/>
        <end position="83"/>
    </location>
</feature>
<feature type="region of interest" description="Disordered" evidence="6">
    <location>
        <begin position="50"/>
        <end position="91"/>
    </location>
</feature>
<keyword evidence="10" id="KW-1185">Reference proteome</keyword>
<gene>
    <name evidence="9" type="ORF">IEQ34_010900</name>
</gene>
<keyword evidence="5" id="KW-0539">Nucleus</keyword>
<dbReference type="PROSITE" id="PS51370">
    <property type="entry name" value="R"/>
    <property type="match status" value="1"/>
</dbReference>
<dbReference type="GO" id="GO:0005634">
    <property type="term" value="C:nucleus"/>
    <property type="evidence" value="ECO:0007669"/>
    <property type="project" value="UniProtKB-SubCell"/>
</dbReference>
<name>A0AAV7GW72_DENCH</name>
<sequence>MFPQPNELYYPVEKPDISSSFFPFSPPTFHHDSLHDIFIPATANATATVGAPAPAAPEKTPSGGAGPLLTGRRRPMRKDRHSKINTAQGPRDRRMRLSLDVARKFFDLQDLLGFDKASKTVQWLLSMSKVAIKELVGAASKCAVVSSSEGEEDNSTVSDSKGKSTSAILVNELESNAKPKGRILKSRSIVQPKVARESREKARARARERTLEKKMMRCGREEDGSRGNYQQANVLQSIPLGGFLQEEYSSSHDLKSSLDFVAEMEEHCSTSPIYGNEIDHNGSGSVAAFDCNHQTVVGLFQEPWDHMSTFANNYIDEKVLLGEVLLQTSYGRPISTPSMFDHV</sequence>
<dbReference type="GO" id="GO:2000032">
    <property type="term" value="P:regulation of secondary shoot formation"/>
    <property type="evidence" value="ECO:0007669"/>
    <property type="project" value="TreeGrafter"/>
</dbReference>
<protein>
    <submittedName>
        <fullName evidence="9">Uncharacterized protein</fullName>
    </submittedName>
</protein>
<evidence type="ECO:0000259" key="7">
    <source>
        <dbReference type="PROSITE" id="PS51369"/>
    </source>
</evidence>
<dbReference type="InterPro" id="IPR005333">
    <property type="entry name" value="Transcription_factor_TCP"/>
</dbReference>
<dbReference type="Proteomes" id="UP000775213">
    <property type="component" value="Unassembled WGS sequence"/>
</dbReference>
<proteinExistence type="predicted"/>
<keyword evidence="3" id="KW-0238">DNA-binding</keyword>
<evidence type="ECO:0000256" key="3">
    <source>
        <dbReference type="ARBA" id="ARBA00023125"/>
    </source>
</evidence>
<dbReference type="GO" id="GO:0043565">
    <property type="term" value="F:sequence-specific DNA binding"/>
    <property type="evidence" value="ECO:0007669"/>
    <property type="project" value="TreeGrafter"/>
</dbReference>
<reference evidence="9 10" key="1">
    <citation type="journal article" date="2021" name="Hortic Res">
        <title>Chromosome-scale assembly of the Dendrobium chrysotoxum genome enhances the understanding of orchid evolution.</title>
        <authorList>
            <person name="Zhang Y."/>
            <person name="Zhang G.Q."/>
            <person name="Zhang D."/>
            <person name="Liu X.D."/>
            <person name="Xu X.Y."/>
            <person name="Sun W.H."/>
            <person name="Yu X."/>
            <person name="Zhu X."/>
            <person name="Wang Z.W."/>
            <person name="Zhao X."/>
            <person name="Zhong W.Y."/>
            <person name="Chen H."/>
            <person name="Yin W.L."/>
            <person name="Huang T."/>
            <person name="Niu S.C."/>
            <person name="Liu Z.J."/>
        </authorList>
    </citation>
    <scope>NUCLEOTIDE SEQUENCE [LARGE SCALE GENOMIC DNA]</scope>
    <source>
        <strain evidence="9">Lindl</strain>
    </source>
</reference>
<evidence type="ECO:0000256" key="6">
    <source>
        <dbReference type="SAM" id="MobiDB-lite"/>
    </source>
</evidence>
<organism evidence="9 10">
    <name type="scientific">Dendrobium chrysotoxum</name>
    <name type="common">Orchid</name>
    <dbReference type="NCBI Taxonomy" id="161865"/>
    <lineage>
        <taxon>Eukaryota</taxon>
        <taxon>Viridiplantae</taxon>
        <taxon>Streptophyta</taxon>
        <taxon>Embryophyta</taxon>
        <taxon>Tracheophyta</taxon>
        <taxon>Spermatophyta</taxon>
        <taxon>Magnoliopsida</taxon>
        <taxon>Liliopsida</taxon>
        <taxon>Asparagales</taxon>
        <taxon>Orchidaceae</taxon>
        <taxon>Epidendroideae</taxon>
        <taxon>Malaxideae</taxon>
        <taxon>Dendrobiinae</taxon>
        <taxon>Dendrobium</taxon>
    </lineage>
</organism>
<dbReference type="AlphaFoldDB" id="A0AAV7GW72"/>
<dbReference type="PANTHER" id="PTHR31072">
    <property type="entry name" value="TRANSCRIPTION FACTOR TCP4-RELATED"/>
    <property type="match status" value="1"/>
</dbReference>
<feature type="compositionally biased region" description="Polar residues" evidence="6">
    <location>
        <begin position="155"/>
        <end position="164"/>
    </location>
</feature>